<organism evidence="2 3">
    <name type="scientific">Marseilla massiliensis</name>
    <dbReference type="NCBI Taxonomy" id="1841864"/>
    <lineage>
        <taxon>Bacteria</taxon>
        <taxon>Pseudomonadati</taxon>
        <taxon>Bacteroidota</taxon>
        <taxon>Bacteroidia</taxon>
        <taxon>Bacteroidales</taxon>
        <taxon>Prevotellaceae</taxon>
        <taxon>Marseilla</taxon>
    </lineage>
</organism>
<dbReference type="Proteomes" id="UP000706891">
    <property type="component" value="Unassembled WGS sequence"/>
</dbReference>
<evidence type="ECO:0000256" key="1">
    <source>
        <dbReference type="SAM" id="Coils"/>
    </source>
</evidence>
<reference evidence="2" key="1">
    <citation type="submission" date="2020-08" db="EMBL/GenBank/DDBJ databases">
        <authorList>
            <person name="Cejkova D."/>
            <person name="Kubasova T."/>
            <person name="Jahodarova E."/>
            <person name="Rychlik I."/>
        </authorList>
    </citation>
    <scope>NUCLEOTIDE SEQUENCE</scope>
    <source>
        <strain evidence="2">An824</strain>
    </source>
</reference>
<accession>A0A938WUA8</accession>
<dbReference type="AlphaFoldDB" id="A0A938WUA8"/>
<name>A0A938WUA8_9BACT</name>
<dbReference type="RefSeq" id="WP_205104066.1">
    <property type="nucleotide sequence ID" value="NZ_JACJJG010000020.1"/>
</dbReference>
<sequence>MTKIPYSYIKRLEGMSKEELVKEVNYLAKRIEEEEAARKEEERKTAELEKLVELLESIEKSISRGESRMGEAMPYFQELLKIKDEEIAKMQKRN</sequence>
<comment type="caution">
    <text evidence="2">The sequence shown here is derived from an EMBL/GenBank/DDBJ whole genome shotgun (WGS) entry which is preliminary data.</text>
</comment>
<evidence type="ECO:0000313" key="3">
    <source>
        <dbReference type="Proteomes" id="UP000706891"/>
    </source>
</evidence>
<protein>
    <submittedName>
        <fullName evidence="2">Uncharacterized protein</fullName>
    </submittedName>
</protein>
<keyword evidence="3" id="KW-1185">Reference proteome</keyword>
<proteinExistence type="predicted"/>
<feature type="coiled-coil region" evidence="1">
    <location>
        <begin position="17"/>
        <end position="68"/>
    </location>
</feature>
<keyword evidence="1" id="KW-0175">Coiled coil</keyword>
<reference evidence="2" key="2">
    <citation type="journal article" date="2021" name="Sci. Rep.">
        <title>The distribution of antibiotic resistance genes in chicken gut microbiota commensals.</title>
        <authorList>
            <person name="Juricova H."/>
            <person name="Matiasovicova J."/>
            <person name="Kubasova T."/>
            <person name="Cejkova D."/>
            <person name="Rychlik I."/>
        </authorList>
    </citation>
    <scope>NUCLEOTIDE SEQUENCE</scope>
    <source>
        <strain evidence="2">An824</strain>
    </source>
</reference>
<gene>
    <name evidence="2" type="ORF">H6A34_05775</name>
</gene>
<evidence type="ECO:0000313" key="2">
    <source>
        <dbReference type="EMBL" id="MBM6673380.1"/>
    </source>
</evidence>
<dbReference type="EMBL" id="JACJJG010000020">
    <property type="protein sequence ID" value="MBM6673380.1"/>
    <property type="molecule type" value="Genomic_DNA"/>
</dbReference>